<sequence length="92" mass="10618">MTNEPLKKERWLVSYRVYSTNPDSILVTSDHGSALSRMEAQDNAHELFIRLKEKHPHFEIFVVGPDGKEHPYPQNVIEELDLDKVPPHRDGA</sequence>
<accession>A0A2M8KSA4</accession>
<organism evidence="1 2">
    <name type="scientific">Candidatus Roizmanbacteria bacterium CG10_big_fil_rev_8_21_14_0_10_39_6</name>
    <dbReference type="NCBI Taxonomy" id="1974853"/>
    <lineage>
        <taxon>Bacteria</taxon>
        <taxon>Candidatus Roizmaniibacteriota</taxon>
    </lineage>
</organism>
<reference evidence="2" key="1">
    <citation type="submission" date="2017-09" db="EMBL/GenBank/DDBJ databases">
        <title>Depth-based differentiation of microbial function through sediment-hosted aquifers and enrichment of novel symbionts in the deep terrestrial subsurface.</title>
        <authorList>
            <person name="Probst A.J."/>
            <person name="Ladd B."/>
            <person name="Jarett J.K."/>
            <person name="Geller-Mcgrath D.E."/>
            <person name="Sieber C.M.K."/>
            <person name="Emerson J.B."/>
            <person name="Anantharaman K."/>
            <person name="Thomas B.C."/>
            <person name="Malmstrom R."/>
            <person name="Stieglmeier M."/>
            <person name="Klingl A."/>
            <person name="Woyke T."/>
            <person name="Ryan C.M."/>
            <person name="Banfield J.F."/>
        </authorList>
    </citation>
    <scope>NUCLEOTIDE SEQUENCE [LARGE SCALE GENOMIC DNA]</scope>
</reference>
<dbReference type="Proteomes" id="UP000229554">
    <property type="component" value="Unassembled WGS sequence"/>
</dbReference>
<evidence type="ECO:0000313" key="2">
    <source>
        <dbReference type="Proteomes" id="UP000229554"/>
    </source>
</evidence>
<protein>
    <submittedName>
        <fullName evidence="1">Uncharacterized protein</fullName>
    </submittedName>
</protein>
<comment type="caution">
    <text evidence="1">The sequence shown here is derived from an EMBL/GenBank/DDBJ whole genome shotgun (WGS) entry which is preliminary data.</text>
</comment>
<name>A0A2M8KSA4_9BACT</name>
<evidence type="ECO:0000313" key="1">
    <source>
        <dbReference type="EMBL" id="PJE62796.1"/>
    </source>
</evidence>
<gene>
    <name evidence="1" type="ORF">COU88_03060</name>
</gene>
<dbReference type="EMBL" id="PFED01000125">
    <property type="protein sequence ID" value="PJE62796.1"/>
    <property type="molecule type" value="Genomic_DNA"/>
</dbReference>
<proteinExistence type="predicted"/>
<dbReference type="AlphaFoldDB" id="A0A2M8KSA4"/>